<dbReference type="STRING" id="1330018.A0A167GGB8"/>
<keyword evidence="4 6" id="KW-1133">Transmembrane helix</keyword>
<keyword evidence="8" id="KW-1185">Reference proteome</keyword>
<dbReference type="InterPro" id="IPR036259">
    <property type="entry name" value="MFS_trans_sf"/>
</dbReference>
<evidence type="ECO:0000256" key="1">
    <source>
        <dbReference type="ARBA" id="ARBA00004141"/>
    </source>
</evidence>
<dbReference type="Proteomes" id="UP000076738">
    <property type="component" value="Unassembled WGS sequence"/>
</dbReference>
<feature type="transmembrane region" description="Helical" evidence="6">
    <location>
        <begin position="12"/>
        <end position="32"/>
    </location>
</feature>
<evidence type="ECO:0000256" key="5">
    <source>
        <dbReference type="ARBA" id="ARBA00023136"/>
    </source>
</evidence>
<evidence type="ECO:0008006" key="9">
    <source>
        <dbReference type="Google" id="ProtNLM"/>
    </source>
</evidence>
<accession>A0A167GGB8</accession>
<dbReference type="PANTHER" id="PTHR43791:SF38">
    <property type="entry name" value="MAJOR FACILITATOR SUPERFAMILY (MFS) PROFILE DOMAIN-CONTAINING PROTEIN"/>
    <property type="match status" value="1"/>
</dbReference>
<evidence type="ECO:0000256" key="3">
    <source>
        <dbReference type="ARBA" id="ARBA00022692"/>
    </source>
</evidence>
<reference evidence="7 8" key="1">
    <citation type="journal article" date="2016" name="Mol. Biol. Evol.">
        <title>Comparative Genomics of Early-Diverging Mushroom-Forming Fungi Provides Insights into the Origins of Lignocellulose Decay Capabilities.</title>
        <authorList>
            <person name="Nagy L.G."/>
            <person name="Riley R."/>
            <person name="Tritt A."/>
            <person name="Adam C."/>
            <person name="Daum C."/>
            <person name="Floudas D."/>
            <person name="Sun H."/>
            <person name="Yadav J.S."/>
            <person name="Pangilinan J."/>
            <person name="Larsson K.H."/>
            <person name="Matsuura K."/>
            <person name="Barry K."/>
            <person name="Labutti K."/>
            <person name="Kuo R."/>
            <person name="Ohm R.A."/>
            <person name="Bhattacharya S.S."/>
            <person name="Shirouzu T."/>
            <person name="Yoshinaga Y."/>
            <person name="Martin F.M."/>
            <person name="Grigoriev I.V."/>
            <person name="Hibbett D.S."/>
        </authorList>
    </citation>
    <scope>NUCLEOTIDE SEQUENCE [LARGE SCALE GENOMIC DNA]</scope>
    <source>
        <strain evidence="7 8">TUFC12733</strain>
    </source>
</reference>
<organism evidence="7 8">
    <name type="scientific">Calocera viscosa (strain TUFC12733)</name>
    <dbReference type="NCBI Taxonomy" id="1330018"/>
    <lineage>
        <taxon>Eukaryota</taxon>
        <taxon>Fungi</taxon>
        <taxon>Dikarya</taxon>
        <taxon>Basidiomycota</taxon>
        <taxon>Agaricomycotina</taxon>
        <taxon>Dacrymycetes</taxon>
        <taxon>Dacrymycetales</taxon>
        <taxon>Dacrymycetaceae</taxon>
        <taxon>Calocera</taxon>
    </lineage>
</organism>
<dbReference type="Gene3D" id="1.20.1250.20">
    <property type="entry name" value="MFS general substrate transporter like domains"/>
    <property type="match status" value="1"/>
</dbReference>
<sequence length="128" mass="14606">MQNRGNLPAWKWLFLIEGVITVGASFIAMVILPDFPVNTRWLTDEEREYAVHRLQQDNNSSEAGDMTHLQSFLAAVRDWRTWAFMVAQSLCTCAGTIMYFIPTLMGALGYTGNMAQYLCCIHRFGDLY</sequence>
<proteinExistence type="predicted"/>
<gene>
    <name evidence="7" type="ORF">CALVIDRAFT_542568</name>
</gene>
<evidence type="ECO:0000256" key="4">
    <source>
        <dbReference type="ARBA" id="ARBA00022989"/>
    </source>
</evidence>
<dbReference type="AlphaFoldDB" id="A0A167GGB8"/>
<evidence type="ECO:0000313" key="7">
    <source>
        <dbReference type="EMBL" id="KZO90527.1"/>
    </source>
</evidence>
<feature type="transmembrane region" description="Helical" evidence="6">
    <location>
        <begin position="82"/>
        <end position="101"/>
    </location>
</feature>
<dbReference type="GO" id="GO:0016020">
    <property type="term" value="C:membrane"/>
    <property type="evidence" value="ECO:0007669"/>
    <property type="project" value="UniProtKB-SubCell"/>
</dbReference>
<comment type="subcellular location">
    <subcellularLocation>
        <location evidence="1">Membrane</location>
        <topology evidence="1">Multi-pass membrane protein</topology>
    </subcellularLocation>
</comment>
<dbReference type="GO" id="GO:0022857">
    <property type="term" value="F:transmembrane transporter activity"/>
    <property type="evidence" value="ECO:0007669"/>
    <property type="project" value="TreeGrafter"/>
</dbReference>
<keyword evidence="3 6" id="KW-0812">Transmembrane</keyword>
<evidence type="ECO:0000313" key="8">
    <source>
        <dbReference type="Proteomes" id="UP000076738"/>
    </source>
</evidence>
<dbReference type="OrthoDB" id="3639251at2759"/>
<evidence type="ECO:0000256" key="6">
    <source>
        <dbReference type="SAM" id="Phobius"/>
    </source>
</evidence>
<evidence type="ECO:0000256" key="2">
    <source>
        <dbReference type="ARBA" id="ARBA00022448"/>
    </source>
</evidence>
<name>A0A167GGB8_CALVF</name>
<dbReference type="PANTHER" id="PTHR43791">
    <property type="entry name" value="PERMEASE-RELATED"/>
    <property type="match status" value="1"/>
</dbReference>
<keyword evidence="5 6" id="KW-0472">Membrane</keyword>
<protein>
    <recommendedName>
        <fullName evidence="9">Major facilitator superfamily (MFS) profile domain-containing protein</fullName>
    </recommendedName>
</protein>
<dbReference type="SUPFAM" id="SSF103473">
    <property type="entry name" value="MFS general substrate transporter"/>
    <property type="match status" value="1"/>
</dbReference>
<keyword evidence="2" id="KW-0813">Transport</keyword>
<dbReference type="EMBL" id="KV417339">
    <property type="protein sequence ID" value="KZO90527.1"/>
    <property type="molecule type" value="Genomic_DNA"/>
</dbReference>